<dbReference type="Gene3D" id="1.10.150.130">
    <property type="match status" value="1"/>
</dbReference>
<evidence type="ECO:0000256" key="3">
    <source>
        <dbReference type="ARBA" id="ARBA00023125"/>
    </source>
</evidence>
<dbReference type="InterPro" id="IPR053876">
    <property type="entry name" value="Phage_int_M"/>
</dbReference>
<dbReference type="InterPro" id="IPR025166">
    <property type="entry name" value="Integrase_DNA_bind_dom"/>
</dbReference>
<dbReference type="Pfam" id="PF13356">
    <property type="entry name" value="Arm-DNA-bind_3"/>
    <property type="match status" value="1"/>
</dbReference>
<evidence type="ECO:0000313" key="6">
    <source>
        <dbReference type="EMBL" id="SEM94470.1"/>
    </source>
</evidence>
<dbReference type="PANTHER" id="PTHR30629:SF2">
    <property type="entry name" value="PROPHAGE INTEGRASE INTS-RELATED"/>
    <property type="match status" value="1"/>
</dbReference>
<comment type="similarity">
    <text evidence="1">Belongs to the 'phage' integrase family.</text>
</comment>
<sequence length="397" mass="44515">MPLTDAKVRSLKSRDKDYKVGDFDGLFVLVKASGSLSWRFKYRFLGKEKLMVFGDYPAVSLARARTLRDDARVQLSAGNDPNALKQAAKRAQLAQASETFGALADSFLRKARAENLAASTLSKTVWLLDMAKADLGKMPICEITAPIIMVTLRKLEARGTYETAKRLRSKIGAVFRFAVASGAADTDPTYALKDALISPKSKPRAAIINAHRLGQLLRTIDGYNGQATTRHALQLLVIVAQRPGELRQARWAEFDLVKAIWTIPAERMKMRRPHVLPLPPQAINILKNQHFLTGNGDFVFPALTTSKRCLSENTLNMALRRMDFGADEMTSHGFRATFSTLANESGLWNPDAIERHIAHVDKNAIRGIYSRGEYWEERVRMARWWADNLNKIKSEMD</sequence>
<dbReference type="GO" id="GO:0015074">
    <property type="term" value="P:DNA integration"/>
    <property type="evidence" value="ECO:0007669"/>
    <property type="project" value="UniProtKB-KW"/>
</dbReference>
<dbReference type="GO" id="GO:0003677">
    <property type="term" value="F:DNA binding"/>
    <property type="evidence" value="ECO:0007669"/>
    <property type="project" value="UniProtKB-KW"/>
</dbReference>
<dbReference type="Pfam" id="PF22022">
    <property type="entry name" value="Phage_int_M"/>
    <property type="match status" value="1"/>
</dbReference>
<evidence type="ECO:0000259" key="5">
    <source>
        <dbReference type="PROSITE" id="PS51898"/>
    </source>
</evidence>
<keyword evidence="7" id="KW-1185">Reference proteome</keyword>
<proteinExistence type="inferred from homology"/>
<gene>
    <name evidence="6" type="ORF">SAMN05216227_10052</name>
</gene>
<keyword evidence="2" id="KW-0229">DNA integration</keyword>
<dbReference type="PROSITE" id="PS51898">
    <property type="entry name" value="TYR_RECOMBINASE"/>
    <property type="match status" value="1"/>
</dbReference>
<dbReference type="RefSeq" id="WP_050519446.1">
    <property type="nucleotide sequence ID" value="NZ_FOCO01000005.1"/>
</dbReference>
<dbReference type="InterPro" id="IPR013762">
    <property type="entry name" value="Integrase-like_cat_sf"/>
</dbReference>
<dbReference type="InterPro" id="IPR038488">
    <property type="entry name" value="Integrase_DNA-bd_sf"/>
</dbReference>
<dbReference type="InterPro" id="IPR050808">
    <property type="entry name" value="Phage_Integrase"/>
</dbReference>
<feature type="domain" description="Tyr recombinase" evidence="5">
    <location>
        <begin position="203"/>
        <end position="383"/>
    </location>
</feature>
<keyword evidence="3" id="KW-0238">DNA-binding</keyword>
<dbReference type="SUPFAM" id="SSF56349">
    <property type="entry name" value="DNA breaking-rejoining enzymes"/>
    <property type="match status" value="1"/>
</dbReference>
<name>A0A1H8CHI7_9RHOB</name>
<dbReference type="Proteomes" id="UP000183002">
    <property type="component" value="Unassembled WGS sequence"/>
</dbReference>
<evidence type="ECO:0000256" key="4">
    <source>
        <dbReference type="ARBA" id="ARBA00023172"/>
    </source>
</evidence>
<dbReference type="InterPro" id="IPR002104">
    <property type="entry name" value="Integrase_catalytic"/>
</dbReference>
<dbReference type="CDD" id="cd00801">
    <property type="entry name" value="INT_P4_C"/>
    <property type="match status" value="1"/>
</dbReference>
<dbReference type="EMBL" id="FOCO01000005">
    <property type="protein sequence ID" value="SEM94470.1"/>
    <property type="molecule type" value="Genomic_DNA"/>
</dbReference>
<dbReference type="STRING" id="1077947.SAMN05216227_10052"/>
<dbReference type="PANTHER" id="PTHR30629">
    <property type="entry name" value="PROPHAGE INTEGRASE"/>
    <property type="match status" value="1"/>
</dbReference>
<dbReference type="AlphaFoldDB" id="A0A1H8CHI7"/>
<dbReference type="Pfam" id="PF00589">
    <property type="entry name" value="Phage_integrase"/>
    <property type="match status" value="1"/>
</dbReference>
<evidence type="ECO:0000256" key="2">
    <source>
        <dbReference type="ARBA" id="ARBA00022908"/>
    </source>
</evidence>
<accession>A0A1H8CHI7</accession>
<dbReference type="Gene3D" id="1.10.443.10">
    <property type="entry name" value="Intergrase catalytic core"/>
    <property type="match status" value="1"/>
</dbReference>
<dbReference type="InterPro" id="IPR011010">
    <property type="entry name" value="DNA_brk_join_enz"/>
</dbReference>
<dbReference type="Gene3D" id="3.30.160.390">
    <property type="entry name" value="Integrase, DNA-binding domain"/>
    <property type="match status" value="1"/>
</dbReference>
<dbReference type="GO" id="GO:0006310">
    <property type="term" value="P:DNA recombination"/>
    <property type="evidence" value="ECO:0007669"/>
    <property type="project" value="UniProtKB-KW"/>
</dbReference>
<protein>
    <submittedName>
        <fullName evidence="6">Integrase</fullName>
    </submittedName>
</protein>
<organism evidence="6 7">
    <name type="scientific">Pseudorhodobacter antarcticus</name>
    <dbReference type="NCBI Taxonomy" id="1077947"/>
    <lineage>
        <taxon>Bacteria</taxon>
        <taxon>Pseudomonadati</taxon>
        <taxon>Pseudomonadota</taxon>
        <taxon>Alphaproteobacteria</taxon>
        <taxon>Rhodobacterales</taxon>
        <taxon>Paracoccaceae</taxon>
        <taxon>Pseudorhodobacter</taxon>
    </lineage>
</organism>
<evidence type="ECO:0000313" key="7">
    <source>
        <dbReference type="Proteomes" id="UP000183002"/>
    </source>
</evidence>
<reference evidence="6 7" key="1">
    <citation type="submission" date="2016-10" db="EMBL/GenBank/DDBJ databases">
        <authorList>
            <person name="de Groot N.N."/>
        </authorList>
    </citation>
    <scope>NUCLEOTIDE SEQUENCE [LARGE SCALE GENOMIC DNA]</scope>
    <source>
        <strain evidence="6 7">CGMCC 1.10836</strain>
    </source>
</reference>
<evidence type="ECO:0000256" key="1">
    <source>
        <dbReference type="ARBA" id="ARBA00008857"/>
    </source>
</evidence>
<dbReference type="InterPro" id="IPR010998">
    <property type="entry name" value="Integrase_recombinase_N"/>
</dbReference>
<keyword evidence="4" id="KW-0233">DNA recombination</keyword>
<dbReference type="OrthoDB" id="9795573at2"/>